<evidence type="ECO:0000313" key="2">
    <source>
        <dbReference type="EMBL" id="RBQ11651.1"/>
    </source>
</evidence>
<protein>
    <recommendedName>
        <fullName evidence="1">STAS domain-containing protein</fullName>
    </recommendedName>
</protein>
<feature type="domain" description="STAS" evidence="1">
    <location>
        <begin position="9"/>
        <end position="116"/>
    </location>
</feature>
<dbReference type="Proteomes" id="UP000253303">
    <property type="component" value="Unassembled WGS sequence"/>
</dbReference>
<dbReference type="AlphaFoldDB" id="A0A366LCP4"/>
<dbReference type="CDD" id="cd07043">
    <property type="entry name" value="STAS_anti-anti-sigma_factors"/>
    <property type="match status" value="1"/>
</dbReference>
<comment type="caution">
    <text evidence="2">The sequence shown here is derived from an EMBL/GenBank/DDBJ whole genome shotgun (WGS) entry which is preliminary data.</text>
</comment>
<keyword evidence="3" id="KW-1185">Reference proteome</keyword>
<dbReference type="GO" id="GO:0043856">
    <property type="term" value="F:anti-sigma factor antagonist activity"/>
    <property type="evidence" value="ECO:0007669"/>
    <property type="project" value="TreeGrafter"/>
</dbReference>
<accession>A0A366LCP4</accession>
<dbReference type="OrthoDB" id="3539342at2"/>
<dbReference type="SUPFAM" id="SSF52091">
    <property type="entry name" value="SpoIIaa-like"/>
    <property type="match status" value="1"/>
</dbReference>
<evidence type="ECO:0000259" key="1">
    <source>
        <dbReference type="PROSITE" id="PS50801"/>
    </source>
</evidence>
<proteinExistence type="predicted"/>
<dbReference type="PANTHER" id="PTHR33495:SF2">
    <property type="entry name" value="ANTI-SIGMA FACTOR ANTAGONIST TM_1081-RELATED"/>
    <property type="match status" value="1"/>
</dbReference>
<dbReference type="RefSeq" id="WP_113986922.1">
    <property type="nucleotide sequence ID" value="NZ_QMEY01000056.1"/>
</dbReference>
<dbReference type="PROSITE" id="PS50801">
    <property type="entry name" value="STAS"/>
    <property type="match status" value="1"/>
</dbReference>
<dbReference type="PANTHER" id="PTHR33495">
    <property type="entry name" value="ANTI-SIGMA FACTOR ANTAGONIST TM_1081-RELATED-RELATED"/>
    <property type="match status" value="1"/>
</dbReference>
<dbReference type="InterPro" id="IPR002645">
    <property type="entry name" value="STAS_dom"/>
</dbReference>
<dbReference type="InterPro" id="IPR036513">
    <property type="entry name" value="STAS_dom_sf"/>
</dbReference>
<evidence type="ECO:0000313" key="3">
    <source>
        <dbReference type="Proteomes" id="UP000253303"/>
    </source>
</evidence>
<dbReference type="Gene3D" id="3.30.750.24">
    <property type="entry name" value="STAS domain"/>
    <property type="match status" value="1"/>
</dbReference>
<organism evidence="2 3">
    <name type="scientific">Spongiactinospora rosea</name>
    <dbReference type="NCBI Taxonomy" id="2248750"/>
    <lineage>
        <taxon>Bacteria</taxon>
        <taxon>Bacillati</taxon>
        <taxon>Actinomycetota</taxon>
        <taxon>Actinomycetes</taxon>
        <taxon>Streptosporangiales</taxon>
        <taxon>Streptosporangiaceae</taxon>
        <taxon>Spongiactinospora</taxon>
    </lineage>
</organism>
<name>A0A366LCP4_9ACTN</name>
<dbReference type="EMBL" id="QMEY01000056">
    <property type="protein sequence ID" value="RBQ11651.1"/>
    <property type="molecule type" value="Genomic_DNA"/>
</dbReference>
<gene>
    <name evidence="2" type="ORF">DP939_44840</name>
</gene>
<sequence>MDDDTLTIDTDTAATGHGVLVVRPAGRLVWNTAAIWHSWLETRTAGEPVLIDLAELTFLDATGVSCLIAAHRRLTGPGAAVAFARPGARVARWLQITGLLTLLPVFDTTEAALRSLLPPMVTP</sequence>
<reference evidence="2 3" key="1">
    <citation type="submission" date="2018-06" db="EMBL/GenBank/DDBJ databases">
        <title>Sphaerisporangium craniellae sp. nov., isolated from a marine sponge in the South China Sea.</title>
        <authorList>
            <person name="Li L."/>
        </authorList>
    </citation>
    <scope>NUCLEOTIDE SEQUENCE [LARGE SCALE GENOMIC DNA]</scope>
    <source>
        <strain evidence="2 3">LHW63015</strain>
    </source>
</reference>
<dbReference type="Pfam" id="PF01740">
    <property type="entry name" value="STAS"/>
    <property type="match status" value="1"/>
</dbReference>